<comment type="subcellular location">
    <subcellularLocation>
        <location evidence="4">Cellular thylakoid lumen</location>
    </subcellularLocation>
    <text evidence="4">Associated with a PSII precusor complex on the lumenal side of the thylakoid membrane.</text>
</comment>
<dbReference type="PIRSF" id="PIRSF017875">
    <property type="entry name" value="PSII_HCF136"/>
    <property type="match status" value="1"/>
</dbReference>
<dbReference type="NCBIfam" id="NF010237">
    <property type="entry name" value="PRK13684.1"/>
    <property type="match status" value="1"/>
</dbReference>
<dbReference type="PANTHER" id="PTHR47199">
    <property type="entry name" value="PHOTOSYSTEM II STABILITY/ASSEMBLY FACTOR HCF136, CHLOROPLASTIC"/>
    <property type="match status" value="1"/>
</dbReference>
<evidence type="ECO:0000313" key="7">
    <source>
        <dbReference type="EMBL" id="PSB25515.1"/>
    </source>
</evidence>
<sequence length="339" mass="36822">MHLVTTFLKRSIFKQAIVLFAIALLCSSCGGYLPSISGTPWQPVSVPTEGNLLDLSFIDTQHGWLTGTSSTLLETTDGGNTWEPRNLELDQTYRFNSVSFSGEEGWIAGQPSLLLHTTDGGKAWSRVPLSAKLPGSPNTVLALGPKSAEMTTDIGAIYRTTDGGKNWKAMVEAAVGVIRNIARAPDGRYVAVSSRGNFYSIWEPGQAVWDAHNRNSSRRLQSMGFAPDGRLWMIARGGQIQFQDLTAPDAWEKSVSPEFTTSWGLLDLAYRTPEEVWVSGGSGNLLRSVDGGATWEKDRSVENVPSNLYKILFLSPEQGFIIGQKGTLLKYSAEASAAA</sequence>
<dbReference type="Proteomes" id="UP000239576">
    <property type="component" value="Unassembled WGS sequence"/>
</dbReference>
<accession>A0A2T1DYF7</accession>
<dbReference type="HAMAP" id="MF_01348">
    <property type="entry name" value="Ycf48"/>
    <property type="match status" value="1"/>
</dbReference>
<evidence type="ECO:0000256" key="3">
    <source>
        <dbReference type="ARBA" id="ARBA00023276"/>
    </source>
</evidence>
<organism evidence="7 8">
    <name type="scientific">Stenomitos frigidus ULC18</name>
    <dbReference type="NCBI Taxonomy" id="2107698"/>
    <lineage>
        <taxon>Bacteria</taxon>
        <taxon>Bacillati</taxon>
        <taxon>Cyanobacteriota</taxon>
        <taxon>Cyanophyceae</taxon>
        <taxon>Leptolyngbyales</taxon>
        <taxon>Leptolyngbyaceae</taxon>
        <taxon>Stenomitos</taxon>
    </lineage>
</organism>
<evidence type="ECO:0000256" key="2">
    <source>
        <dbReference type="ARBA" id="ARBA00022729"/>
    </source>
</evidence>
<dbReference type="Gene3D" id="2.130.10.10">
    <property type="entry name" value="YVTN repeat-like/Quinoprotein amine dehydrogenase"/>
    <property type="match status" value="2"/>
</dbReference>
<dbReference type="Pfam" id="PF14870">
    <property type="entry name" value="PSII_BNR"/>
    <property type="match status" value="1"/>
</dbReference>
<comment type="caution">
    <text evidence="7">The sequence shown here is derived from an EMBL/GenBank/DDBJ whole genome shotgun (WGS) entry which is preliminary data.</text>
</comment>
<comment type="similarity">
    <text evidence="4 5">Belongs to the Ycf48 family.</text>
</comment>
<dbReference type="InterPro" id="IPR016705">
    <property type="entry name" value="Ycf48/Hcf136"/>
</dbReference>
<dbReference type="SUPFAM" id="SSF110296">
    <property type="entry name" value="Oligoxyloglucan reducing end-specific cellobiohydrolase"/>
    <property type="match status" value="1"/>
</dbReference>
<dbReference type="InterPro" id="IPR015943">
    <property type="entry name" value="WD40/YVTN_repeat-like_dom_sf"/>
</dbReference>
<dbReference type="GO" id="GO:0009523">
    <property type="term" value="C:photosystem II"/>
    <property type="evidence" value="ECO:0007669"/>
    <property type="project" value="UniProtKB-KW"/>
</dbReference>
<keyword evidence="2 4" id="KW-0732">Signal</keyword>
<dbReference type="PANTHER" id="PTHR47199:SF2">
    <property type="entry name" value="PHOTOSYSTEM II STABILITY_ASSEMBLY FACTOR HCF136, CHLOROPLASTIC"/>
    <property type="match status" value="1"/>
</dbReference>
<evidence type="ECO:0000256" key="1">
    <source>
        <dbReference type="ARBA" id="ARBA00022531"/>
    </source>
</evidence>
<comment type="domain">
    <text evidence="4">A 7-bladed beta-propeller torus, about 55 by 55 Angstroms, with a depth of about 25 Angstroms and a central pore.</text>
</comment>
<dbReference type="EMBL" id="PVWK01000124">
    <property type="protein sequence ID" value="PSB25515.1"/>
    <property type="molecule type" value="Genomic_DNA"/>
</dbReference>
<dbReference type="AlphaFoldDB" id="A0A2T1DYF7"/>
<gene>
    <name evidence="4" type="primary">ycf48</name>
    <name evidence="7" type="ORF">C7B82_23115</name>
</gene>
<evidence type="ECO:0000259" key="6">
    <source>
        <dbReference type="Pfam" id="PF14870"/>
    </source>
</evidence>
<evidence type="ECO:0000256" key="5">
    <source>
        <dbReference type="PIRNR" id="PIRNR017875"/>
    </source>
</evidence>
<dbReference type="GO" id="GO:0015979">
    <property type="term" value="P:photosynthesis"/>
    <property type="evidence" value="ECO:0007669"/>
    <property type="project" value="UniProtKB-KW"/>
</dbReference>
<protein>
    <recommendedName>
        <fullName evidence="4 5">Photosystem II assembly protein Ycf48</fullName>
    </recommendedName>
</protein>
<reference evidence="8" key="1">
    <citation type="submission" date="2018-02" db="EMBL/GenBank/DDBJ databases">
        <authorList>
            <person name="Moore K."/>
            <person name="Momper L."/>
        </authorList>
    </citation>
    <scope>NUCLEOTIDE SEQUENCE [LARGE SCALE GENOMIC DNA]</scope>
    <source>
        <strain evidence="8">ULC18</strain>
    </source>
</reference>
<keyword evidence="8" id="KW-1185">Reference proteome</keyword>
<dbReference type="InterPro" id="IPR028203">
    <property type="entry name" value="PSII_CF48-like_dom"/>
</dbReference>
<proteinExistence type="inferred from homology"/>
<feature type="domain" description="Photosynthesis system II assembly factor Ycf48/Hcf136-like" evidence="6">
    <location>
        <begin position="36"/>
        <end position="331"/>
    </location>
</feature>
<comment type="function">
    <text evidence="4">A factor required for optimal assembly of photosystem II (PSII), acting in the early stages of PSII assembly. Also plays a role in replacement of photodamaged D1 (psbA). Assists YidC in synthesis of chlorophyll-binding proteins.</text>
</comment>
<keyword evidence="3 4" id="KW-0604">Photosystem II</keyword>
<dbReference type="RefSeq" id="WP_106258963.1">
    <property type="nucleotide sequence ID" value="NZ_CAWNSW010000163.1"/>
</dbReference>
<keyword evidence="1 4" id="KW-0602">Photosynthesis</keyword>
<dbReference type="OrthoDB" id="9813892at2"/>
<evidence type="ECO:0000256" key="4">
    <source>
        <dbReference type="HAMAP-Rule" id="MF_01348"/>
    </source>
</evidence>
<name>A0A2T1DYF7_9CYAN</name>
<evidence type="ECO:0000313" key="8">
    <source>
        <dbReference type="Proteomes" id="UP000239576"/>
    </source>
</evidence>
<dbReference type="GO" id="GO:0031979">
    <property type="term" value="C:plasma membrane-derived thylakoid lumen"/>
    <property type="evidence" value="ECO:0007669"/>
    <property type="project" value="UniProtKB-SubCell"/>
</dbReference>
<keyword evidence="4" id="KW-0793">Thylakoid</keyword>
<reference evidence="7 8" key="2">
    <citation type="submission" date="2018-03" db="EMBL/GenBank/DDBJ databases">
        <title>The ancient ancestry and fast evolution of plastids.</title>
        <authorList>
            <person name="Moore K.R."/>
            <person name="Magnabosco C."/>
            <person name="Momper L."/>
            <person name="Gold D.A."/>
            <person name="Bosak T."/>
            <person name="Fournier G.P."/>
        </authorList>
    </citation>
    <scope>NUCLEOTIDE SEQUENCE [LARGE SCALE GENOMIC DNA]</scope>
    <source>
        <strain evidence="7 8">ULC18</strain>
    </source>
</reference>